<dbReference type="EMBL" id="JANFNG010000005">
    <property type="protein sequence ID" value="MCQ4080777.1"/>
    <property type="molecule type" value="Genomic_DNA"/>
</dbReference>
<comment type="caution">
    <text evidence="1">The sequence shown here is derived from an EMBL/GenBank/DDBJ whole genome shotgun (WGS) entry which is preliminary data.</text>
</comment>
<accession>A0ABT1PSY0</accession>
<name>A0ABT1PSY0_9ACTN</name>
<organism evidence="1 2">
    <name type="scientific">Streptomyces humicola</name>
    <dbReference type="NCBI Taxonomy" id="2953240"/>
    <lineage>
        <taxon>Bacteria</taxon>
        <taxon>Bacillati</taxon>
        <taxon>Actinomycetota</taxon>
        <taxon>Actinomycetes</taxon>
        <taxon>Kitasatosporales</taxon>
        <taxon>Streptomycetaceae</taxon>
        <taxon>Streptomyces</taxon>
    </lineage>
</organism>
<evidence type="ECO:0000313" key="1">
    <source>
        <dbReference type="EMBL" id="MCQ4080777.1"/>
    </source>
</evidence>
<evidence type="ECO:0000313" key="2">
    <source>
        <dbReference type="Proteomes" id="UP001057702"/>
    </source>
</evidence>
<gene>
    <name evidence="1" type="ORF">NGB36_09220</name>
</gene>
<dbReference type="Proteomes" id="UP001057702">
    <property type="component" value="Unassembled WGS sequence"/>
</dbReference>
<reference evidence="1" key="1">
    <citation type="submission" date="2022-06" db="EMBL/GenBank/DDBJ databases">
        <title>Draft genome sequence of Streptomyces sp. RB6PN25 isolated from peat swamp forest in Thailand.</title>
        <authorList>
            <person name="Duangmal K."/>
            <person name="Klaysubun C."/>
        </authorList>
    </citation>
    <scope>NUCLEOTIDE SEQUENCE</scope>
    <source>
        <strain evidence="1">RB6PN25</strain>
    </source>
</reference>
<evidence type="ECO:0008006" key="3">
    <source>
        <dbReference type="Google" id="ProtNLM"/>
    </source>
</evidence>
<sequence length="111" mass="11291">MVTVSGRRSGRLSVVGLIAMRPGSRTQSTPTPTGGLVDLLGCDPADTDTLAVDGKSARGSRHDDAPAAHLLAALIDAGHVVTRKRSLKPVPRSASDYFVGGATSGALGDVQ</sequence>
<proteinExistence type="predicted"/>
<protein>
    <recommendedName>
        <fullName evidence="3">Transposase</fullName>
    </recommendedName>
</protein>
<keyword evidence="2" id="KW-1185">Reference proteome</keyword>